<dbReference type="Gene3D" id="3.90.70.10">
    <property type="entry name" value="Cysteine proteinases"/>
    <property type="match status" value="1"/>
</dbReference>
<evidence type="ECO:0000259" key="3">
    <source>
        <dbReference type="Pfam" id="PF13529"/>
    </source>
</evidence>
<dbReference type="SMART" id="SM00728">
    <property type="entry name" value="ChW"/>
    <property type="match status" value="6"/>
</dbReference>
<dbReference type="Proteomes" id="UP000321298">
    <property type="component" value="Chromosome"/>
</dbReference>
<keyword evidence="2" id="KW-0732">Signal</keyword>
<feature type="region of interest" description="Disordered" evidence="1">
    <location>
        <begin position="54"/>
        <end position="163"/>
    </location>
</feature>
<organism evidence="4 5">
    <name type="scientific">Leuconostoc lactis</name>
    <dbReference type="NCBI Taxonomy" id="1246"/>
    <lineage>
        <taxon>Bacteria</taxon>
        <taxon>Bacillati</taxon>
        <taxon>Bacillota</taxon>
        <taxon>Bacilli</taxon>
        <taxon>Lactobacillales</taxon>
        <taxon>Lactobacillaceae</taxon>
        <taxon>Leuconostoc</taxon>
    </lineage>
</organism>
<dbReference type="Pfam" id="PF07538">
    <property type="entry name" value="ChW"/>
    <property type="match status" value="6"/>
</dbReference>
<reference evidence="4 5" key="1">
    <citation type="submission" date="2019-06" db="EMBL/GenBank/DDBJ databases">
        <title>Genome analyses of bacteria isolated from kimchi.</title>
        <authorList>
            <person name="Lee S."/>
            <person name="Ahn S."/>
            <person name="Roh S."/>
        </authorList>
    </citation>
    <scope>NUCLEOTIDE SEQUENCE [LARGE SCALE GENOMIC DNA]</scope>
    <source>
        <strain evidence="4 5">CBA3625</strain>
    </source>
</reference>
<name>A0AAP9EDV1_LEULA</name>
<keyword evidence="5" id="KW-1185">Reference proteome</keyword>
<evidence type="ECO:0000256" key="2">
    <source>
        <dbReference type="SAM" id="SignalP"/>
    </source>
</evidence>
<dbReference type="RefSeq" id="WP_147001368.1">
    <property type="nucleotide sequence ID" value="NZ_CP042387.1"/>
</dbReference>
<dbReference type="GeneID" id="66532166"/>
<feature type="chain" id="PRO_5042990812" description="Peptidase C39-like domain-containing protein" evidence="2">
    <location>
        <begin position="35"/>
        <end position="640"/>
    </location>
</feature>
<dbReference type="EMBL" id="CP042387">
    <property type="protein sequence ID" value="QEA44639.1"/>
    <property type="molecule type" value="Genomic_DNA"/>
</dbReference>
<feature type="compositionally biased region" description="Polar residues" evidence="1">
    <location>
        <begin position="98"/>
        <end position="107"/>
    </location>
</feature>
<feature type="compositionally biased region" description="Low complexity" evidence="1">
    <location>
        <begin position="109"/>
        <end position="154"/>
    </location>
</feature>
<dbReference type="InterPro" id="IPR039564">
    <property type="entry name" value="Peptidase_C39-like"/>
</dbReference>
<feature type="domain" description="Peptidase C39-like" evidence="3">
    <location>
        <begin position="481"/>
        <end position="605"/>
    </location>
</feature>
<accession>A0AAP9EDV1</accession>
<dbReference type="AlphaFoldDB" id="A0AAP9EDV1"/>
<evidence type="ECO:0000313" key="4">
    <source>
        <dbReference type="EMBL" id="QEA44639.1"/>
    </source>
</evidence>
<feature type="signal peptide" evidence="2">
    <location>
        <begin position="1"/>
        <end position="34"/>
    </location>
</feature>
<protein>
    <recommendedName>
        <fullName evidence="3">Peptidase C39-like domain-containing protein</fullName>
    </recommendedName>
</protein>
<evidence type="ECO:0000313" key="5">
    <source>
        <dbReference type="Proteomes" id="UP000321298"/>
    </source>
</evidence>
<feature type="compositionally biased region" description="Low complexity" evidence="1">
    <location>
        <begin position="54"/>
        <end position="96"/>
    </location>
</feature>
<gene>
    <name evidence="4" type="ORF">FGL83_08145</name>
</gene>
<proteinExistence type="predicted"/>
<dbReference type="InterPro" id="IPR006637">
    <property type="entry name" value="ChW"/>
</dbReference>
<dbReference type="Pfam" id="PF13529">
    <property type="entry name" value="Peptidase_C39_2"/>
    <property type="match status" value="1"/>
</dbReference>
<sequence length="640" mass="68122">MLKKYKLYKSGKTLVTGIFVAGAIALTGVSQVHADTTTQTSTNQVVQTVAANPTATTTDATATQPVDTPTTKPAPVTSTTPASSSATSASTESPVTGTDGTTNNVSDVSAPQTASTPNTTSTAPQTPTANTASAVSPGTTAPVSAVTPAPAQSVTTTPQTVATPDITVQGQGQNYGWQNPVHENETAGVTGQALRLEGVKITVNNTSNTYPGDIVYQAHVSGTGWQSEVKNGALAGTVGQARQMEAIKIHLTGELANQYDIYYRVHIQDFGWLDWASNGTVAGSTGLGLRLEAIQFLLNLKQQTFTQSTQRPSVGTANLQYQVQGQDYGWQGTRNNDTVAGTTGQGKRLEAIKIYLDNNGLTGDVVYQAHVSGTGWQNAVTDGQLAGTVGQSRQMEAIKVTLTGQLASYYNLYYRVHIQDVGWLAWTANDGIAGSTGLAKRIEAIQLTLIQKGHAVPQTGTAYLNPTNYQVVTKHANQPVYFSQLDSRWANHPFNDYTMGPAGCVPTSIAMVLNGSYGIPVNPDNVRAVMNNISTSSYGATGIDLINTVHYYGRQVEQINTVARTAQLLQQGVPVIFYVNVANGIGHAIATYGYSNGATQVYDPYSRYYFNGWYDLNYLSNTLSRDPADWNAGRPVFAIM</sequence>
<evidence type="ECO:0000256" key="1">
    <source>
        <dbReference type="SAM" id="MobiDB-lite"/>
    </source>
</evidence>